<dbReference type="OrthoDB" id="10034447at2759"/>
<dbReference type="Gene3D" id="3.10.20.90">
    <property type="entry name" value="Phosphatidylinositol 3-kinase Catalytic Subunit, Chain A, domain 1"/>
    <property type="match status" value="1"/>
</dbReference>
<dbReference type="FunCoup" id="A0A0Q9W6Q2">
    <property type="interactions" value="1"/>
</dbReference>
<evidence type="ECO:0000313" key="3">
    <source>
        <dbReference type="EMBL" id="KRF77607.1"/>
    </source>
</evidence>
<reference evidence="2" key="2">
    <citation type="journal article" date="2008" name="Bioinformatics">
        <title>Assembly reconciliation.</title>
        <authorList>
            <person name="Zimin A.V."/>
            <person name="Smith D.R."/>
            <person name="Sutton G."/>
            <person name="Yorke J.A."/>
        </authorList>
    </citation>
    <scope>NUCLEOTIDE SEQUENCE</scope>
    <source>
        <strain evidence="2">TSC#15010-1051.87</strain>
    </source>
</reference>
<gene>
    <name evidence="2" type="primary">Dvir\GJ17121</name>
    <name evidence="2" type="ORF">Dvir_GJ17121</name>
</gene>
<name>A0A0Q9W6Q2_DROVI</name>
<dbReference type="EMBL" id="CH940682">
    <property type="protein sequence ID" value="KRF77607.1"/>
    <property type="molecule type" value="Genomic_DNA"/>
</dbReference>
<keyword evidence="4" id="KW-1185">Reference proteome</keyword>
<proteinExistence type="predicted"/>
<feature type="compositionally biased region" description="Polar residues" evidence="1">
    <location>
        <begin position="169"/>
        <end position="181"/>
    </location>
</feature>
<protein>
    <submittedName>
        <fullName evidence="2">Uncharacterized protein, isoform B</fullName>
    </submittedName>
    <submittedName>
        <fullName evidence="3">Uncharacterized protein, isoform I</fullName>
    </submittedName>
</protein>
<dbReference type="AlphaFoldDB" id="A0A0Q9W6Q2"/>
<feature type="region of interest" description="Disordered" evidence="1">
    <location>
        <begin position="269"/>
        <end position="302"/>
    </location>
</feature>
<evidence type="ECO:0000313" key="2">
    <source>
        <dbReference type="EMBL" id="KRF77601.1"/>
    </source>
</evidence>
<reference evidence="2 4" key="1">
    <citation type="journal article" date="2007" name="Nature">
        <title>Evolution of genes and genomes on the Drosophila phylogeny.</title>
        <authorList>
            <consortium name="Drosophila 12 Genomes Consortium"/>
            <person name="Clark A.G."/>
            <person name="Eisen M.B."/>
            <person name="Smith D.R."/>
            <person name="Bergman C.M."/>
            <person name="Oliver B."/>
            <person name="Markow T.A."/>
            <person name="Kaufman T.C."/>
            <person name="Kellis M."/>
            <person name="Gelbart W."/>
            <person name="Iyer V.N."/>
            <person name="Pollard D.A."/>
            <person name="Sackton T.B."/>
            <person name="Larracuente A.M."/>
            <person name="Singh N.D."/>
            <person name="Abad J.P."/>
            <person name="Abt D.N."/>
            <person name="Adryan B."/>
            <person name="Aguade M."/>
            <person name="Akashi H."/>
            <person name="Anderson W.W."/>
            <person name="Aquadro C.F."/>
            <person name="Ardell D.H."/>
            <person name="Arguello R."/>
            <person name="Artieri C.G."/>
            <person name="Barbash D.A."/>
            <person name="Barker D."/>
            <person name="Barsanti P."/>
            <person name="Batterham P."/>
            <person name="Batzoglou S."/>
            <person name="Begun D."/>
            <person name="Bhutkar A."/>
            <person name="Blanco E."/>
            <person name="Bosak S.A."/>
            <person name="Bradley R.K."/>
            <person name="Brand A.D."/>
            <person name="Brent M.R."/>
            <person name="Brooks A.N."/>
            <person name="Brown R.H."/>
            <person name="Butlin R.K."/>
            <person name="Caggese C."/>
            <person name="Calvi B.R."/>
            <person name="Bernardo de Carvalho A."/>
            <person name="Caspi A."/>
            <person name="Castrezana S."/>
            <person name="Celniker S.E."/>
            <person name="Chang J.L."/>
            <person name="Chapple C."/>
            <person name="Chatterji S."/>
            <person name="Chinwalla A."/>
            <person name="Civetta A."/>
            <person name="Clifton S.W."/>
            <person name="Comeron J.M."/>
            <person name="Costello J.C."/>
            <person name="Coyne J.A."/>
            <person name="Daub J."/>
            <person name="David R.G."/>
            <person name="Delcher A.L."/>
            <person name="Delehaunty K."/>
            <person name="Do C.B."/>
            <person name="Ebling H."/>
            <person name="Edwards K."/>
            <person name="Eickbush T."/>
            <person name="Evans J.D."/>
            <person name="Filipski A."/>
            <person name="Findeiss S."/>
            <person name="Freyhult E."/>
            <person name="Fulton L."/>
            <person name="Fulton R."/>
            <person name="Garcia A.C."/>
            <person name="Gardiner A."/>
            <person name="Garfield D.A."/>
            <person name="Garvin B.E."/>
            <person name="Gibson G."/>
            <person name="Gilbert D."/>
            <person name="Gnerre S."/>
            <person name="Godfrey J."/>
            <person name="Good R."/>
            <person name="Gotea V."/>
            <person name="Gravely B."/>
            <person name="Greenberg A.J."/>
            <person name="Griffiths-Jones S."/>
            <person name="Gross S."/>
            <person name="Guigo R."/>
            <person name="Gustafson E.A."/>
            <person name="Haerty W."/>
            <person name="Hahn M.W."/>
            <person name="Halligan D.L."/>
            <person name="Halpern A.L."/>
            <person name="Halter G.M."/>
            <person name="Han M.V."/>
            <person name="Heger A."/>
            <person name="Hillier L."/>
            <person name="Hinrichs A.S."/>
            <person name="Holmes I."/>
            <person name="Hoskins R.A."/>
            <person name="Hubisz M.J."/>
            <person name="Hultmark D."/>
            <person name="Huntley M.A."/>
            <person name="Jaffe D.B."/>
            <person name="Jagadeeshan S."/>
            <person name="Jeck W.R."/>
            <person name="Johnson J."/>
            <person name="Jones C.D."/>
            <person name="Jordan W.C."/>
            <person name="Karpen G.H."/>
            <person name="Kataoka E."/>
            <person name="Keightley P.D."/>
            <person name="Kheradpour P."/>
            <person name="Kirkness E.F."/>
            <person name="Koerich L.B."/>
            <person name="Kristiansen K."/>
            <person name="Kudrna D."/>
            <person name="Kulathinal R.J."/>
            <person name="Kumar S."/>
            <person name="Kwok R."/>
            <person name="Lander E."/>
            <person name="Langley C.H."/>
            <person name="Lapoint R."/>
            <person name="Lazzaro B.P."/>
            <person name="Lee S.J."/>
            <person name="Levesque L."/>
            <person name="Li R."/>
            <person name="Lin C.F."/>
            <person name="Lin M.F."/>
            <person name="Lindblad-Toh K."/>
            <person name="Llopart A."/>
            <person name="Long M."/>
            <person name="Low L."/>
            <person name="Lozovsky E."/>
            <person name="Lu J."/>
            <person name="Luo M."/>
            <person name="Machado C.A."/>
            <person name="Makalowski W."/>
            <person name="Marzo M."/>
            <person name="Matsuda M."/>
            <person name="Matzkin L."/>
            <person name="McAllister B."/>
            <person name="McBride C.S."/>
            <person name="McKernan B."/>
            <person name="McKernan K."/>
            <person name="Mendez-Lago M."/>
            <person name="Minx P."/>
            <person name="Mollenhauer M.U."/>
            <person name="Montooth K."/>
            <person name="Mount S.M."/>
            <person name="Mu X."/>
            <person name="Myers E."/>
            <person name="Negre B."/>
            <person name="Newfeld S."/>
            <person name="Nielsen R."/>
            <person name="Noor M.A."/>
            <person name="O'Grady P."/>
            <person name="Pachter L."/>
            <person name="Papaceit M."/>
            <person name="Parisi M.J."/>
            <person name="Parisi M."/>
            <person name="Parts L."/>
            <person name="Pedersen J.S."/>
            <person name="Pesole G."/>
            <person name="Phillippy A.M."/>
            <person name="Ponting C.P."/>
            <person name="Pop M."/>
            <person name="Porcelli D."/>
            <person name="Powell J.R."/>
            <person name="Prohaska S."/>
            <person name="Pruitt K."/>
            <person name="Puig M."/>
            <person name="Quesneville H."/>
            <person name="Ram K.R."/>
            <person name="Rand D."/>
            <person name="Rasmussen M.D."/>
            <person name="Reed L.K."/>
            <person name="Reenan R."/>
            <person name="Reily A."/>
            <person name="Remington K.A."/>
            <person name="Rieger T.T."/>
            <person name="Ritchie M.G."/>
            <person name="Robin C."/>
            <person name="Rogers Y.H."/>
            <person name="Rohde C."/>
            <person name="Rozas J."/>
            <person name="Rubenfield M.J."/>
            <person name="Ruiz A."/>
            <person name="Russo S."/>
            <person name="Salzberg S.L."/>
            <person name="Sanchez-Gracia A."/>
            <person name="Saranga D.J."/>
            <person name="Sato H."/>
            <person name="Schaeffer S.W."/>
            <person name="Schatz M.C."/>
            <person name="Schlenke T."/>
            <person name="Schwartz R."/>
            <person name="Segarra C."/>
            <person name="Singh R.S."/>
            <person name="Sirot L."/>
            <person name="Sirota M."/>
            <person name="Sisneros N.B."/>
            <person name="Smith C.D."/>
            <person name="Smith T.F."/>
            <person name="Spieth J."/>
            <person name="Stage D.E."/>
            <person name="Stark A."/>
            <person name="Stephan W."/>
            <person name="Strausberg R.L."/>
            <person name="Strempel S."/>
            <person name="Sturgill D."/>
            <person name="Sutton G."/>
            <person name="Sutton G.G."/>
            <person name="Tao W."/>
            <person name="Teichmann S."/>
            <person name="Tobari Y.N."/>
            <person name="Tomimura Y."/>
            <person name="Tsolas J.M."/>
            <person name="Valente V.L."/>
            <person name="Venter E."/>
            <person name="Venter J.C."/>
            <person name="Vicario S."/>
            <person name="Vieira F.G."/>
            <person name="Vilella A.J."/>
            <person name="Villasante A."/>
            <person name="Walenz B."/>
            <person name="Wang J."/>
            <person name="Wasserman M."/>
            <person name="Watts T."/>
            <person name="Wilson D."/>
            <person name="Wilson R.K."/>
            <person name="Wing R.A."/>
            <person name="Wolfner M.F."/>
            <person name="Wong A."/>
            <person name="Wong G.K."/>
            <person name="Wu C.I."/>
            <person name="Wu G."/>
            <person name="Yamamoto D."/>
            <person name="Yang H.P."/>
            <person name="Yang S.P."/>
            <person name="Yorke J.A."/>
            <person name="Yoshida K."/>
            <person name="Zdobnov E."/>
            <person name="Zhang P."/>
            <person name="Zhang Y."/>
            <person name="Zimin A.V."/>
            <person name="Baldwin J."/>
            <person name="Abdouelleil A."/>
            <person name="Abdulkadir J."/>
            <person name="Abebe A."/>
            <person name="Abera B."/>
            <person name="Abreu J."/>
            <person name="Acer S.C."/>
            <person name="Aftuck L."/>
            <person name="Alexander A."/>
            <person name="An P."/>
            <person name="Anderson E."/>
            <person name="Anderson S."/>
            <person name="Arachi H."/>
            <person name="Azer M."/>
            <person name="Bachantsang P."/>
            <person name="Barry A."/>
            <person name="Bayul T."/>
            <person name="Berlin A."/>
            <person name="Bessette D."/>
            <person name="Bloom T."/>
            <person name="Blye J."/>
            <person name="Boguslavskiy L."/>
            <person name="Bonnet C."/>
            <person name="Boukhgalter B."/>
            <person name="Bourzgui I."/>
            <person name="Brown A."/>
            <person name="Cahill P."/>
            <person name="Channer S."/>
            <person name="Cheshatsang Y."/>
            <person name="Chuda L."/>
            <person name="Citroen M."/>
            <person name="Collymore A."/>
            <person name="Cooke P."/>
            <person name="Costello M."/>
            <person name="D'Aco K."/>
            <person name="Daza R."/>
            <person name="De Haan G."/>
            <person name="DeGray S."/>
            <person name="DeMaso C."/>
            <person name="Dhargay N."/>
            <person name="Dooley K."/>
            <person name="Dooley E."/>
            <person name="Doricent M."/>
            <person name="Dorje P."/>
            <person name="Dorjee K."/>
            <person name="Dupes A."/>
            <person name="Elong R."/>
            <person name="Falk J."/>
            <person name="Farina A."/>
            <person name="Faro S."/>
            <person name="Ferguson D."/>
            <person name="Fisher S."/>
            <person name="Foley C.D."/>
            <person name="Franke A."/>
            <person name="Friedrich D."/>
            <person name="Gadbois L."/>
            <person name="Gearin G."/>
            <person name="Gearin C.R."/>
            <person name="Giannoukos G."/>
            <person name="Goode T."/>
            <person name="Graham J."/>
            <person name="Grandbois E."/>
            <person name="Grewal S."/>
            <person name="Gyaltsen K."/>
            <person name="Hafez N."/>
            <person name="Hagos B."/>
            <person name="Hall J."/>
            <person name="Henson C."/>
            <person name="Hollinger A."/>
            <person name="Honan T."/>
            <person name="Huard M.D."/>
            <person name="Hughes L."/>
            <person name="Hurhula B."/>
            <person name="Husby M.E."/>
            <person name="Kamat A."/>
            <person name="Kanga B."/>
            <person name="Kashin S."/>
            <person name="Khazanovich D."/>
            <person name="Kisner P."/>
            <person name="Lance K."/>
            <person name="Lara M."/>
            <person name="Lee W."/>
            <person name="Lennon N."/>
            <person name="Letendre F."/>
            <person name="LeVine R."/>
            <person name="Lipovsky A."/>
            <person name="Liu X."/>
            <person name="Liu J."/>
            <person name="Liu S."/>
            <person name="Lokyitsang T."/>
            <person name="Lokyitsang Y."/>
            <person name="Lubonja R."/>
            <person name="Lui A."/>
            <person name="MacDonald P."/>
            <person name="Magnisalis V."/>
            <person name="Maru K."/>
            <person name="Matthews C."/>
            <person name="McCusker W."/>
            <person name="McDonough S."/>
            <person name="Mehta T."/>
            <person name="Meldrim J."/>
            <person name="Meneus L."/>
            <person name="Mihai O."/>
            <person name="Mihalev A."/>
            <person name="Mihova T."/>
            <person name="Mittelman R."/>
            <person name="Mlenga V."/>
            <person name="Montmayeur A."/>
            <person name="Mulrain L."/>
            <person name="Navidi A."/>
            <person name="Naylor J."/>
            <person name="Negash T."/>
            <person name="Nguyen T."/>
            <person name="Nguyen N."/>
            <person name="Nicol R."/>
            <person name="Norbu C."/>
            <person name="Norbu N."/>
            <person name="Novod N."/>
            <person name="O'Neill B."/>
            <person name="Osman S."/>
            <person name="Markiewicz E."/>
            <person name="Oyono O.L."/>
            <person name="Patti C."/>
            <person name="Phunkhang P."/>
            <person name="Pierre F."/>
            <person name="Priest M."/>
            <person name="Raghuraman S."/>
            <person name="Rege F."/>
            <person name="Reyes R."/>
            <person name="Rise C."/>
            <person name="Rogov P."/>
            <person name="Ross K."/>
            <person name="Ryan E."/>
            <person name="Settipalli S."/>
            <person name="Shea T."/>
            <person name="Sherpa N."/>
            <person name="Shi L."/>
            <person name="Shih D."/>
            <person name="Sparrow T."/>
            <person name="Spaulding J."/>
            <person name="Stalker J."/>
            <person name="Stange-Thomann N."/>
            <person name="Stavropoulos S."/>
            <person name="Stone C."/>
            <person name="Strader C."/>
            <person name="Tesfaye S."/>
            <person name="Thomson T."/>
            <person name="Thoulutsang Y."/>
            <person name="Thoulutsang D."/>
            <person name="Topham K."/>
            <person name="Topping I."/>
            <person name="Tsamla T."/>
            <person name="Vassiliev H."/>
            <person name="Vo A."/>
            <person name="Wangchuk T."/>
            <person name="Wangdi T."/>
            <person name="Weiand M."/>
            <person name="Wilkinson J."/>
            <person name="Wilson A."/>
            <person name="Yadav S."/>
            <person name="Young G."/>
            <person name="Yu Q."/>
            <person name="Zembek L."/>
            <person name="Zhong D."/>
            <person name="Zimmer A."/>
            <person name="Zwirko Z."/>
            <person name="Jaffe D.B."/>
            <person name="Alvarez P."/>
            <person name="Brockman W."/>
            <person name="Butler J."/>
            <person name="Chin C."/>
            <person name="Gnerre S."/>
            <person name="Grabherr M."/>
            <person name="Kleber M."/>
            <person name="Mauceli E."/>
            <person name="MacCallum I."/>
        </authorList>
    </citation>
    <scope>NUCLEOTIDE SEQUENCE [LARGE SCALE GENOMIC DNA]</scope>
    <source>
        <strain evidence="2">TSC#15010-1051.87</strain>
        <strain evidence="4">Tucson 15010-1051.87</strain>
    </source>
</reference>
<feature type="compositionally biased region" description="Low complexity" evidence="1">
    <location>
        <begin position="274"/>
        <end position="284"/>
    </location>
</feature>
<evidence type="ECO:0000313" key="4">
    <source>
        <dbReference type="Proteomes" id="UP000008792"/>
    </source>
</evidence>
<feature type="compositionally biased region" description="Basic residues" evidence="1">
    <location>
        <begin position="285"/>
        <end position="294"/>
    </location>
</feature>
<dbReference type="Proteomes" id="UP000008792">
    <property type="component" value="Unassembled WGS sequence"/>
</dbReference>
<evidence type="ECO:0000256" key="1">
    <source>
        <dbReference type="SAM" id="MobiDB-lite"/>
    </source>
</evidence>
<reference evidence="2" key="3">
    <citation type="submission" date="2015-11" db="EMBL/GenBank/DDBJ databases">
        <authorList>
            <consortium name="FlyBase"/>
        </authorList>
    </citation>
    <scope>NUCLEOTIDE SEQUENCE</scope>
    <source>
        <strain evidence="2">TSC#15010-1051.87</strain>
    </source>
</reference>
<dbReference type="SUPFAM" id="SSF54236">
    <property type="entry name" value="Ubiquitin-like"/>
    <property type="match status" value="1"/>
</dbReference>
<dbReference type="EMBL" id="CH940682">
    <property type="protein sequence ID" value="KRF77601.1"/>
    <property type="molecule type" value="Genomic_DNA"/>
</dbReference>
<sequence>MNGFNCVNAAHNQLSWPTCLPISRSMLWASCRDDDKTVGWTASQQQVYIGKNRKSPARLPAIMLEQDTTPLKKASITVGTSNFANLSDHHKVIWHNGDVHRSSDSGDSMEILANDVLITIDGEKHWVSGIDLNTTCTDLIIALLHYQDVQQMRSDGHAQPYNKSKKDTSSQVTNHNSPTTNTKDKKHTFKSKDTNPNTYVIVKQLPNCRFEEYLDGSSRLLDVIPTSDTPSKNQCELQLRYLGRTPLQTSPRVYNQKQNQMFSMLSMSTDKDSGMGSPMGSSRSNKYRRRRGKQKTGIAGVTGNTPFRGGAALLKRSKYQVQPFELNPNERLMNIINRQIYLLNQKEQQILKIEYENHQKRELELGKNYMLDVYLNSADNIPNKRLNAHDFDDQRQKVLDSNVDKPQPAQCSSGEVNGLDWPSSKEVGLNLSCDKEIYYWLEKVHVQNVLLQGQEEQLLCLHAKVRKHQMRCVYHTKQDVLRQIDRLDMDLANQVNDIYRVERQLLIANEQLKAKLGVLESLEHEFGAFADATQEIDQNSPVCSTNLALKCNAQQFIRDLQEKDSVNVNITLIKNNSNKQDCTDTKMLKKQMFFTVDNFESLYNTLPNNTYTAADSCFRDRKEQAHPTARNYSYPEINFSLGLAESDFDIQYLGTLV</sequence>
<organism evidence="2 4">
    <name type="scientific">Drosophila virilis</name>
    <name type="common">Fruit fly</name>
    <dbReference type="NCBI Taxonomy" id="7244"/>
    <lineage>
        <taxon>Eukaryota</taxon>
        <taxon>Metazoa</taxon>
        <taxon>Ecdysozoa</taxon>
        <taxon>Arthropoda</taxon>
        <taxon>Hexapoda</taxon>
        <taxon>Insecta</taxon>
        <taxon>Pterygota</taxon>
        <taxon>Neoptera</taxon>
        <taxon>Endopterygota</taxon>
        <taxon>Diptera</taxon>
        <taxon>Brachycera</taxon>
        <taxon>Muscomorpha</taxon>
        <taxon>Ephydroidea</taxon>
        <taxon>Drosophilidae</taxon>
        <taxon>Drosophila</taxon>
    </lineage>
</organism>
<accession>A0A0Q9W6Q2</accession>
<feature type="region of interest" description="Disordered" evidence="1">
    <location>
        <begin position="154"/>
        <end position="192"/>
    </location>
</feature>
<dbReference type="InParanoid" id="A0A0Q9W6Q2"/>
<dbReference type="InterPro" id="IPR029071">
    <property type="entry name" value="Ubiquitin-like_domsf"/>
</dbReference>